<dbReference type="InterPro" id="IPR013655">
    <property type="entry name" value="PAS_fold_3"/>
</dbReference>
<dbReference type="SMART" id="SM00387">
    <property type="entry name" value="HATPase_c"/>
    <property type="match status" value="1"/>
</dbReference>
<keyword evidence="7" id="KW-1133">Transmembrane helix</keyword>
<evidence type="ECO:0000256" key="5">
    <source>
        <dbReference type="PROSITE-ProRule" id="PRU00169"/>
    </source>
</evidence>
<evidence type="ECO:0000256" key="6">
    <source>
        <dbReference type="SAM" id="Coils"/>
    </source>
</evidence>
<dbReference type="Pfam" id="PF00512">
    <property type="entry name" value="HisKA"/>
    <property type="match status" value="1"/>
</dbReference>
<evidence type="ECO:0000259" key="10">
    <source>
        <dbReference type="PROSITE" id="PS50112"/>
    </source>
</evidence>
<organism evidence="12 13">
    <name type="scientific">Caulobacter zeae</name>
    <dbReference type="NCBI Taxonomy" id="2055137"/>
    <lineage>
        <taxon>Bacteria</taxon>
        <taxon>Pseudomonadati</taxon>
        <taxon>Pseudomonadota</taxon>
        <taxon>Alphaproteobacteria</taxon>
        <taxon>Caulobacterales</taxon>
        <taxon>Caulobacteraceae</taxon>
        <taxon>Caulobacter</taxon>
    </lineage>
</organism>
<feature type="transmembrane region" description="Helical" evidence="7">
    <location>
        <begin position="20"/>
        <end position="41"/>
    </location>
</feature>
<dbReference type="InterPro" id="IPR003594">
    <property type="entry name" value="HATPase_dom"/>
</dbReference>
<keyword evidence="7" id="KW-0472">Membrane</keyword>
<evidence type="ECO:0000256" key="7">
    <source>
        <dbReference type="SAM" id="Phobius"/>
    </source>
</evidence>
<dbReference type="SUPFAM" id="SSF52172">
    <property type="entry name" value="CheY-like"/>
    <property type="match status" value="1"/>
</dbReference>
<keyword evidence="13" id="KW-1185">Reference proteome</keyword>
<dbReference type="InterPro" id="IPR036890">
    <property type="entry name" value="HATPase_C_sf"/>
</dbReference>
<dbReference type="InterPro" id="IPR035965">
    <property type="entry name" value="PAS-like_dom_sf"/>
</dbReference>
<dbReference type="PANTHER" id="PTHR45339">
    <property type="entry name" value="HYBRID SIGNAL TRANSDUCTION HISTIDINE KINASE J"/>
    <property type="match status" value="1"/>
</dbReference>
<dbReference type="PROSITE" id="PS50109">
    <property type="entry name" value="HIS_KIN"/>
    <property type="match status" value="1"/>
</dbReference>
<dbReference type="Gene3D" id="3.30.565.10">
    <property type="entry name" value="Histidine kinase-like ATPase, C-terminal domain"/>
    <property type="match status" value="1"/>
</dbReference>
<dbReference type="InterPro" id="IPR000700">
    <property type="entry name" value="PAS-assoc_C"/>
</dbReference>
<dbReference type="PROSITE" id="PS50110">
    <property type="entry name" value="RESPONSE_REGULATORY"/>
    <property type="match status" value="1"/>
</dbReference>
<feature type="domain" description="PAC" evidence="11">
    <location>
        <begin position="196"/>
        <end position="246"/>
    </location>
</feature>
<feature type="modified residue" description="4-aspartylphosphate" evidence="5">
    <location>
        <position position="555"/>
    </location>
</feature>
<proteinExistence type="predicted"/>
<dbReference type="CDD" id="cd00130">
    <property type="entry name" value="PAS"/>
    <property type="match status" value="1"/>
</dbReference>
<keyword evidence="4" id="KW-0902">Two-component regulatory system</keyword>
<dbReference type="OrthoDB" id="7197814at2"/>
<dbReference type="GO" id="GO:0000155">
    <property type="term" value="F:phosphorelay sensor kinase activity"/>
    <property type="evidence" value="ECO:0007669"/>
    <property type="project" value="InterPro"/>
</dbReference>
<dbReference type="PROSITE" id="PS50112">
    <property type="entry name" value="PAS"/>
    <property type="match status" value="1"/>
</dbReference>
<reference evidence="12 13" key="1">
    <citation type="submission" date="2017-12" db="EMBL/GenBank/DDBJ databases">
        <title>The genome sequence of Caulobacter sp. 410.</title>
        <authorList>
            <person name="Gao J."/>
            <person name="Mao X."/>
            <person name="Sun J."/>
        </authorList>
    </citation>
    <scope>NUCLEOTIDE SEQUENCE [LARGE SCALE GENOMIC DNA]</scope>
    <source>
        <strain evidence="12 13">410</strain>
    </source>
</reference>
<dbReference type="SMART" id="SM00091">
    <property type="entry name" value="PAS"/>
    <property type="match status" value="1"/>
</dbReference>
<feature type="domain" description="PAS" evidence="10">
    <location>
        <begin position="123"/>
        <end position="166"/>
    </location>
</feature>
<dbReference type="InterPro" id="IPR001789">
    <property type="entry name" value="Sig_transdc_resp-reg_receiver"/>
</dbReference>
<dbReference type="CDD" id="cd16922">
    <property type="entry name" value="HATPase_EvgS-ArcB-TorS-like"/>
    <property type="match status" value="1"/>
</dbReference>
<dbReference type="Gene3D" id="3.30.450.20">
    <property type="entry name" value="PAS domain"/>
    <property type="match status" value="1"/>
</dbReference>
<keyword evidence="12" id="KW-0808">Transferase</keyword>
<evidence type="ECO:0000259" key="9">
    <source>
        <dbReference type="PROSITE" id="PS50110"/>
    </source>
</evidence>
<dbReference type="InterPro" id="IPR005467">
    <property type="entry name" value="His_kinase_dom"/>
</dbReference>
<dbReference type="FunFam" id="3.30.565.10:FF:000010">
    <property type="entry name" value="Sensor histidine kinase RcsC"/>
    <property type="match status" value="1"/>
</dbReference>
<dbReference type="SMART" id="SM00086">
    <property type="entry name" value="PAC"/>
    <property type="match status" value="1"/>
</dbReference>
<dbReference type="Gene3D" id="1.10.287.130">
    <property type="match status" value="1"/>
</dbReference>
<dbReference type="Pfam" id="PF02518">
    <property type="entry name" value="HATPase_c"/>
    <property type="match status" value="1"/>
</dbReference>
<dbReference type="EMBL" id="PJRS01000017">
    <property type="protein sequence ID" value="PLR26797.1"/>
    <property type="molecule type" value="Genomic_DNA"/>
</dbReference>
<evidence type="ECO:0000259" key="8">
    <source>
        <dbReference type="PROSITE" id="PS50109"/>
    </source>
</evidence>
<dbReference type="PROSITE" id="PS50113">
    <property type="entry name" value="PAC"/>
    <property type="match status" value="1"/>
</dbReference>
<evidence type="ECO:0000256" key="4">
    <source>
        <dbReference type="ARBA" id="ARBA00023012"/>
    </source>
</evidence>
<dbReference type="SUPFAM" id="SSF47384">
    <property type="entry name" value="Homodimeric domain of signal transducing histidine kinase"/>
    <property type="match status" value="1"/>
</dbReference>
<feature type="domain" description="Response regulatory" evidence="9">
    <location>
        <begin position="505"/>
        <end position="623"/>
    </location>
</feature>
<evidence type="ECO:0000256" key="2">
    <source>
        <dbReference type="ARBA" id="ARBA00012438"/>
    </source>
</evidence>
<dbReference type="InterPro" id="IPR001610">
    <property type="entry name" value="PAC"/>
</dbReference>
<evidence type="ECO:0000313" key="12">
    <source>
        <dbReference type="EMBL" id="PLR26797.1"/>
    </source>
</evidence>
<protein>
    <recommendedName>
        <fullName evidence="2">histidine kinase</fullName>
        <ecNumber evidence="2">2.7.13.3</ecNumber>
    </recommendedName>
</protein>
<keyword evidence="7" id="KW-0812">Transmembrane</keyword>
<comment type="catalytic activity">
    <reaction evidence="1">
        <text>ATP + protein L-histidine = ADP + protein N-phospho-L-histidine.</text>
        <dbReference type="EC" id="2.7.13.3"/>
    </reaction>
</comment>
<dbReference type="SMART" id="SM00388">
    <property type="entry name" value="HisKA"/>
    <property type="match status" value="1"/>
</dbReference>
<keyword evidence="3 5" id="KW-0597">Phosphoprotein</keyword>
<accession>A0A2N5DL56</accession>
<dbReference type="InterPro" id="IPR000014">
    <property type="entry name" value="PAS"/>
</dbReference>
<dbReference type="Gene3D" id="3.40.50.2300">
    <property type="match status" value="1"/>
</dbReference>
<dbReference type="SUPFAM" id="SSF55785">
    <property type="entry name" value="PYP-like sensor domain (PAS domain)"/>
    <property type="match status" value="1"/>
</dbReference>
<dbReference type="Pfam" id="PF00072">
    <property type="entry name" value="Response_reg"/>
    <property type="match status" value="1"/>
</dbReference>
<dbReference type="Pfam" id="PF08447">
    <property type="entry name" value="PAS_3"/>
    <property type="match status" value="1"/>
</dbReference>
<dbReference type="InterPro" id="IPR036097">
    <property type="entry name" value="HisK_dim/P_sf"/>
</dbReference>
<dbReference type="InterPro" id="IPR003661">
    <property type="entry name" value="HisK_dim/P_dom"/>
</dbReference>
<gene>
    <name evidence="12" type="ORF">SGCZBJ_08520</name>
</gene>
<dbReference type="InterPro" id="IPR004358">
    <property type="entry name" value="Sig_transdc_His_kin-like_C"/>
</dbReference>
<keyword evidence="6" id="KW-0175">Coiled coil</keyword>
<evidence type="ECO:0000313" key="13">
    <source>
        <dbReference type="Proteomes" id="UP000234479"/>
    </source>
</evidence>
<dbReference type="SMART" id="SM00448">
    <property type="entry name" value="REC"/>
    <property type="match status" value="1"/>
</dbReference>
<feature type="domain" description="Histidine kinase" evidence="8">
    <location>
        <begin position="264"/>
        <end position="483"/>
    </location>
</feature>
<comment type="caution">
    <text evidence="12">The sequence shown here is derived from an EMBL/GenBank/DDBJ whole genome shotgun (WGS) entry which is preliminary data.</text>
</comment>
<name>A0A2N5DL56_9CAUL</name>
<dbReference type="PANTHER" id="PTHR45339:SF3">
    <property type="entry name" value="HISTIDINE KINASE"/>
    <property type="match status" value="1"/>
</dbReference>
<dbReference type="PRINTS" id="PR00344">
    <property type="entry name" value="BCTRLSENSOR"/>
</dbReference>
<evidence type="ECO:0000256" key="1">
    <source>
        <dbReference type="ARBA" id="ARBA00000085"/>
    </source>
</evidence>
<feature type="transmembrane region" description="Helical" evidence="7">
    <location>
        <begin position="61"/>
        <end position="79"/>
    </location>
</feature>
<dbReference type="NCBIfam" id="TIGR00229">
    <property type="entry name" value="sensory_box"/>
    <property type="match status" value="1"/>
</dbReference>
<feature type="coiled-coil region" evidence="6">
    <location>
        <begin position="89"/>
        <end position="123"/>
    </location>
</feature>
<sequence length="628" mass="68500">MSDKGRDRAVSIRRDVDPGAMFLATFLRTVATVVLAALMAVTTDYCVNILILKRAEVFTPWMTMVIVVIVGGPLFYVLHSQRLKLKAAKLDLSQSLKVQRQTAEEAERRRREAEQTLSRLREHESLYRILANNLTDALLMWWPDGRRRYNSPAIERLTGYTPAEFLVAPNLQGVSEEDGAKALAAIRSLQTPSDSSTLEYRFRRKDGQMIWIESTYSLVPKDEGGGFIATSREITERKRLAEELARAAQEAQAAAAAKADFLANMTHELRTPLTAIIGFSGLLRQSSALDETDARQVRLIHEASNTLLGVINDVLDFSRLEAGLELDAEPFKPCDIARSAAALIESQAQVKGLPVLIEFGSGLTPLLGDAARLSQVMLNFLSNAVKFTSEGQIVISVEQTATAVGQRLRMAVRDSGIGLPDDMHEAVFERFIQADAGVARRFGGTGLGLAICKRIIEAMGGRIGVESAQGRGSTFWFEVELPVTESVANDLPAAPQPAPLERPVRLLLVEDNAANRELIGALLAPFEVEVDMAVDGVAAVDAFKSGKAYDLVLMDVQMPVMDGLTATRRIRALEPMGIRTPIVAMTANVLPEQVATCMAAGMDDHLGKPINPGRLLEMVARWGQAEAA</sequence>
<dbReference type="InterPro" id="IPR011006">
    <property type="entry name" value="CheY-like_superfamily"/>
</dbReference>
<keyword evidence="12" id="KW-0418">Kinase</keyword>
<evidence type="ECO:0000256" key="3">
    <source>
        <dbReference type="ARBA" id="ARBA00022553"/>
    </source>
</evidence>
<evidence type="ECO:0000259" key="11">
    <source>
        <dbReference type="PROSITE" id="PS50113"/>
    </source>
</evidence>
<dbReference type="AlphaFoldDB" id="A0A2N5DL56"/>
<dbReference type="CDD" id="cd17546">
    <property type="entry name" value="REC_hyHK_CKI1_RcsC-like"/>
    <property type="match status" value="1"/>
</dbReference>
<dbReference type="SUPFAM" id="SSF55874">
    <property type="entry name" value="ATPase domain of HSP90 chaperone/DNA topoisomerase II/histidine kinase"/>
    <property type="match status" value="1"/>
</dbReference>
<dbReference type="CDD" id="cd00082">
    <property type="entry name" value="HisKA"/>
    <property type="match status" value="1"/>
</dbReference>
<dbReference type="Proteomes" id="UP000234479">
    <property type="component" value="Unassembled WGS sequence"/>
</dbReference>
<dbReference type="EC" id="2.7.13.3" evidence="2"/>